<keyword evidence="5" id="KW-0285">Flavoprotein</keyword>
<evidence type="ECO:0000256" key="7">
    <source>
        <dbReference type="ARBA" id="ARBA00022723"/>
    </source>
</evidence>
<dbReference type="InterPro" id="IPR037225">
    <property type="entry name" value="Nuo51_FMN-bd_sf"/>
</dbReference>
<dbReference type="EMBL" id="BMJI01000004">
    <property type="protein sequence ID" value="GGC86634.1"/>
    <property type="molecule type" value="Genomic_DNA"/>
</dbReference>
<reference evidence="13" key="1">
    <citation type="journal article" date="2019" name="Int. J. Syst. Evol. Microbiol.">
        <title>The Global Catalogue of Microorganisms (GCM) 10K type strain sequencing project: providing services to taxonomists for standard genome sequencing and annotation.</title>
        <authorList>
            <consortium name="The Broad Institute Genomics Platform"/>
            <consortium name="The Broad Institute Genome Sequencing Center for Infectious Disease"/>
            <person name="Wu L."/>
            <person name="Ma J."/>
        </authorList>
    </citation>
    <scope>NUCLEOTIDE SEQUENCE [LARGE SCALE GENOMIC DNA]</scope>
    <source>
        <strain evidence="13">CGMCC 1.15480</strain>
    </source>
</reference>
<evidence type="ECO:0000259" key="10">
    <source>
        <dbReference type="Pfam" id="PF01512"/>
    </source>
</evidence>
<keyword evidence="9" id="KW-0411">Iron-sulfur</keyword>
<evidence type="ECO:0000256" key="4">
    <source>
        <dbReference type="ARBA" id="ARBA00022485"/>
    </source>
</evidence>
<evidence type="ECO:0000256" key="9">
    <source>
        <dbReference type="ARBA" id="ARBA00023014"/>
    </source>
</evidence>
<dbReference type="InterPro" id="IPR019575">
    <property type="entry name" value="Nuop51_4Fe4S-bd"/>
</dbReference>
<keyword evidence="8" id="KW-0408">Iron</keyword>
<dbReference type="SUPFAM" id="SSF142019">
    <property type="entry name" value="Nqo1 FMN-binding domain-like"/>
    <property type="match status" value="1"/>
</dbReference>
<dbReference type="Pfam" id="PF01512">
    <property type="entry name" value="Complex1_51K"/>
    <property type="match status" value="1"/>
</dbReference>
<gene>
    <name evidence="12" type="ORF">GCM10011512_11910</name>
</gene>
<evidence type="ECO:0000256" key="5">
    <source>
        <dbReference type="ARBA" id="ARBA00022630"/>
    </source>
</evidence>
<name>A0ABQ1P0H2_9MICC</name>
<keyword evidence="13" id="KW-1185">Reference proteome</keyword>
<evidence type="ECO:0000256" key="6">
    <source>
        <dbReference type="ARBA" id="ARBA00022643"/>
    </source>
</evidence>
<evidence type="ECO:0000256" key="8">
    <source>
        <dbReference type="ARBA" id="ARBA00023004"/>
    </source>
</evidence>
<dbReference type="RefSeq" id="WP_229659798.1">
    <property type="nucleotide sequence ID" value="NZ_BMJI01000004.1"/>
</dbReference>
<evidence type="ECO:0000313" key="13">
    <source>
        <dbReference type="Proteomes" id="UP000597761"/>
    </source>
</evidence>
<dbReference type="InterPro" id="IPR011538">
    <property type="entry name" value="Nuo51_FMN-bd"/>
</dbReference>
<comment type="cofactor">
    <cofactor evidence="1">
        <name>FMN</name>
        <dbReference type="ChEBI" id="CHEBI:58210"/>
    </cofactor>
</comment>
<dbReference type="Pfam" id="PF10589">
    <property type="entry name" value="NADH_4Fe-4S"/>
    <property type="match status" value="1"/>
</dbReference>
<protein>
    <submittedName>
        <fullName evidence="12">NADH dehydrogenase</fullName>
    </submittedName>
</protein>
<dbReference type="SUPFAM" id="SSF140490">
    <property type="entry name" value="Nqo1C-terminal domain-like"/>
    <property type="match status" value="1"/>
</dbReference>
<dbReference type="SUPFAM" id="SSF142984">
    <property type="entry name" value="Nqo1 middle domain-like"/>
    <property type="match status" value="1"/>
</dbReference>
<proteinExistence type="inferred from homology"/>
<organism evidence="12 13">
    <name type="scientific">Tersicoccus solisilvae</name>
    <dbReference type="NCBI Taxonomy" id="1882339"/>
    <lineage>
        <taxon>Bacteria</taxon>
        <taxon>Bacillati</taxon>
        <taxon>Actinomycetota</taxon>
        <taxon>Actinomycetes</taxon>
        <taxon>Micrococcales</taxon>
        <taxon>Micrococcaceae</taxon>
        <taxon>Tersicoccus</taxon>
    </lineage>
</organism>
<dbReference type="PANTHER" id="PTHR11780:SF10">
    <property type="entry name" value="NADH DEHYDROGENASE [UBIQUINONE] FLAVOPROTEIN 1, MITOCHONDRIAL"/>
    <property type="match status" value="1"/>
</dbReference>
<dbReference type="PANTHER" id="PTHR11780">
    <property type="entry name" value="NADH-UBIQUINONE OXIDOREDUCTASE FLAVOPROTEIN 1 NDUFV1"/>
    <property type="match status" value="1"/>
</dbReference>
<feature type="domain" description="NADH-ubiquinone oxidoreductase 51kDa subunit iron-sulphur binding" evidence="11">
    <location>
        <begin position="288"/>
        <end position="371"/>
    </location>
</feature>
<dbReference type="Proteomes" id="UP000597761">
    <property type="component" value="Unassembled WGS sequence"/>
</dbReference>
<evidence type="ECO:0000256" key="3">
    <source>
        <dbReference type="ARBA" id="ARBA00007523"/>
    </source>
</evidence>
<evidence type="ECO:0000313" key="12">
    <source>
        <dbReference type="EMBL" id="GGC86634.1"/>
    </source>
</evidence>
<comment type="cofactor">
    <cofactor evidence="2">
        <name>[4Fe-4S] cluster</name>
        <dbReference type="ChEBI" id="CHEBI:49883"/>
    </cofactor>
</comment>
<dbReference type="Gene3D" id="3.10.20.600">
    <property type="match status" value="1"/>
</dbReference>
<dbReference type="InterPro" id="IPR050837">
    <property type="entry name" value="ComplexI_51kDa_subunit"/>
</dbReference>
<feature type="domain" description="NADH-ubiquinone oxidoreductase 51kDa subunit FMN-binding" evidence="10">
    <location>
        <begin position="33"/>
        <end position="185"/>
    </location>
</feature>
<sequence>MSLLDTSLPGALPDVTTIPRGTGHLPRLIRLLAEAGLTGRGGGAFPAAAKLRSLTSAPVRLIVNACESEPWVYKDEVLLQRRPDLVLGGAALVAEAVGAAELVLAGGRGTPTLARLRRLVAVTPGLHRRVRVLDVPERYVSSEASALASLAAGGPARPAFHVGPMTQADHPGGPVLVLNAETVAQAAAVWASDGAAVPTRLLTLSGDVARPGVVEVGGAPPLVDVLARGGGTPVTPRAVLLGGLGGTWLPWATARDLPLDPVALRAVGASLGAGLVHVLGVDTCPHPVVADILDLLAAESARQCGPCMFGLPSIAADWRAAGAGPGSAAARERLARRLPVIAGRGACAHPDGAVRQAASALAVFGAHLAEHDAGTVVPPTAHLETAS</sequence>
<evidence type="ECO:0000256" key="1">
    <source>
        <dbReference type="ARBA" id="ARBA00001917"/>
    </source>
</evidence>
<keyword evidence="6" id="KW-0288">FMN</keyword>
<keyword evidence="7" id="KW-0479">Metal-binding</keyword>
<comment type="caution">
    <text evidence="12">The sequence shown here is derived from an EMBL/GenBank/DDBJ whole genome shotgun (WGS) entry which is preliminary data.</text>
</comment>
<dbReference type="InterPro" id="IPR037207">
    <property type="entry name" value="Nuop51_4Fe4S-bd_sf"/>
</dbReference>
<dbReference type="Gene3D" id="1.20.1440.230">
    <property type="entry name" value="NADH-ubiquinone oxidoreductase 51kDa subunit, iron-sulphur binding domain"/>
    <property type="match status" value="1"/>
</dbReference>
<evidence type="ECO:0000259" key="11">
    <source>
        <dbReference type="Pfam" id="PF10589"/>
    </source>
</evidence>
<keyword evidence="4" id="KW-0004">4Fe-4S</keyword>
<dbReference type="Gene3D" id="3.40.50.11540">
    <property type="entry name" value="NADH-ubiquinone oxidoreductase 51kDa subunit"/>
    <property type="match status" value="1"/>
</dbReference>
<evidence type="ECO:0000256" key="2">
    <source>
        <dbReference type="ARBA" id="ARBA00001966"/>
    </source>
</evidence>
<accession>A0ABQ1P0H2</accession>
<comment type="similarity">
    <text evidence="3">Belongs to the complex I 51 kDa subunit family.</text>
</comment>